<evidence type="ECO:0000256" key="2">
    <source>
        <dbReference type="ARBA" id="ARBA00022842"/>
    </source>
</evidence>
<dbReference type="Gene3D" id="2.70.150.10">
    <property type="entry name" value="Calcium-transporting ATPase, cytoplasmic transduction domain A"/>
    <property type="match status" value="1"/>
</dbReference>
<protein>
    <submittedName>
        <fullName evidence="5">E1-E2 ATPase-domain-containing protein</fullName>
    </submittedName>
</protein>
<dbReference type="PANTHER" id="PTHR24093:SF369">
    <property type="entry name" value="CALCIUM-TRANSPORTING ATPASE"/>
    <property type="match status" value="1"/>
</dbReference>
<keyword evidence="3" id="KW-0472">Membrane</keyword>
<proteinExistence type="predicted"/>
<keyword evidence="6" id="KW-1185">Reference proteome</keyword>
<dbReference type="GO" id="GO:0006874">
    <property type="term" value="P:intracellular calcium ion homeostasis"/>
    <property type="evidence" value="ECO:0007669"/>
    <property type="project" value="TreeGrafter"/>
</dbReference>
<comment type="caution">
    <text evidence="5">The sequence shown here is derived from an EMBL/GenBank/DDBJ whole genome shotgun (WGS) entry which is preliminary data.</text>
</comment>
<sequence>MSGYCRRYTLASFSQPTSKARTRQDLVSGIALIEPGEIIPCDGIFISGHNVKCDKTGITGESDAVKKLRYSDDIDLHRKSDGQDAIHTDCFMISGAKVLEGVGKYLIVTIGTKSFNRRIMMALRTDTKDTPPQIKLNNLAELIAKLNSIAGLALFAALMIRFFVQLGQDIHQKTPAS</sequence>
<dbReference type="AlphaFoldDB" id="A0A9P6EGT1"/>
<keyword evidence="3" id="KW-1133">Transmembrane helix</keyword>
<evidence type="ECO:0000259" key="4">
    <source>
        <dbReference type="Pfam" id="PF00122"/>
    </source>
</evidence>
<dbReference type="PANTHER" id="PTHR24093">
    <property type="entry name" value="CATION TRANSPORTING ATPASE"/>
    <property type="match status" value="1"/>
</dbReference>
<evidence type="ECO:0000313" key="6">
    <source>
        <dbReference type="Proteomes" id="UP000807306"/>
    </source>
</evidence>
<evidence type="ECO:0000256" key="1">
    <source>
        <dbReference type="ARBA" id="ARBA00004127"/>
    </source>
</evidence>
<dbReference type="Proteomes" id="UP000807306">
    <property type="component" value="Unassembled WGS sequence"/>
</dbReference>
<dbReference type="GO" id="GO:0005388">
    <property type="term" value="F:P-type calcium transporter activity"/>
    <property type="evidence" value="ECO:0007669"/>
    <property type="project" value="TreeGrafter"/>
</dbReference>
<dbReference type="InterPro" id="IPR008250">
    <property type="entry name" value="ATPase_P-typ_transduc_dom_A_sf"/>
</dbReference>
<dbReference type="GO" id="GO:0005886">
    <property type="term" value="C:plasma membrane"/>
    <property type="evidence" value="ECO:0007669"/>
    <property type="project" value="TreeGrafter"/>
</dbReference>
<keyword evidence="3" id="KW-0812">Transmembrane</keyword>
<dbReference type="OrthoDB" id="3040189at2759"/>
<dbReference type="GO" id="GO:0012505">
    <property type="term" value="C:endomembrane system"/>
    <property type="evidence" value="ECO:0007669"/>
    <property type="project" value="UniProtKB-SubCell"/>
</dbReference>
<feature type="domain" description="P-type ATPase A" evidence="4">
    <location>
        <begin position="30"/>
        <end position="122"/>
    </location>
</feature>
<reference evidence="5" key="1">
    <citation type="submission" date="2020-11" db="EMBL/GenBank/DDBJ databases">
        <authorList>
            <consortium name="DOE Joint Genome Institute"/>
            <person name="Ahrendt S."/>
            <person name="Riley R."/>
            <person name="Andreopoulos W."/>
            <person name="Labutti K."/>
            <person name="Pangilinan J."/>
            <person name="Ruiz-Duenas F.J."/>
            <person name="Barrasa J.M."/>
            <person name="Sanchez-Garcia M."/>
            <person name="Camarero S."/>
            <person name="Miyauchi S."/>
            <person name="Serrano A."/>
            <person name="Linde D."/>
            <person name="Babiker R."/>
            <person name="Drula E."/>
            <person name="Ayuso-Fernandez I."/>
            <person name="Pacheco R."/>
            <person name="Padilla G."/>
            <person name="Ferreira P."/>
            <person name="Barriuso J."/>
            <person name="Kellner H."/>
            <person name="Castanera R."/>
            <person name="Alfaro M."/>
            <person name="Ramirez L."/>
            <person name="Pisabarro A.G."/>
            <person name="Kuo A."/>
            <person name="Tritt A."/>
            <person name="Lipzen A."/>
            <person name="He G."/>
            <person name="Yan M."/>
            <person name="Ng V."/>
            <person name="Cullen D."/>
            <person name="Martin F."/>
            <person name="Rosso M.-N."/>
            <person name="Henrissat B."/>
            <person name="Hibbett D."/>
            <person name="Martinez A.T."/>
            <person name="Grigoriev I.V."/>
        </authorList>
    </citation>
    <scope>NUCLEOTIDE SEQUENCE</scope>
    <source>
        <strain evidence="5">CBS 506.95</strain>
    </source>
</reference>
<comment type="subcellular location">
    <subcellularLocation>
        <location evidence="1">Endomembrane system</location>
        <topology evidence="1">Multi-pass membrane protein</topology>
    </subcellularLocation>
</comment>
<dbReference type="InterPro" id="IPR059000">
    <property type="entry name" value="ATPase_P-type_domA"/>
</dbReference>
<evidence type="ECO:0000313" key="5">
    <source>
        <dbReference type="EMBL" id="KAF9528670.1"/>
    </source>
</evidence>
<keyword evidence="2" id="KW-0460">Magnesium</keyword>
<dbReference type="SUPFAM" id="SSF81653">
    <property type="entry name" value="Calcium ATPase, transduction domain A"/>
    <property type="match status" value="1"/>
</dbReference>
<feature type="transmembrane region" description="Helical" evidence="3">
    <location>
        <begin position="142"/>
        <end position="164"/>
    </location>
</feature>
<organism evidence="5 6">
    <name type="scientific">Crepidotus variabilis</name>
    <dbReference type="NCBI Taxonomy" id="179855"/>
    <lineage>
        <taxon>Eukaryota</taxon>
        <taxon>Fungi</taxon>
        <taxon>Dikarya</taxon>
        <taxon>Basidiomycota</taxon>
        <taxon>Agaricomycotina</taxon>
        <taxon>Agaricomycetes</taxon>
        <taxon>Agaricomycetidae</taxon>
        <taxon>Agaricales</taxon>
        <taxon>Agaricineae</taxon>
        <taxon>Crepidotaceae</taxon>
        <taxon>Crepidotus</taxon>
    </lineage>
</organism>
<dbReference type="Pfam" id="PF00122">
    <property type="entry name" value="E1-E2_ATPase"/>
    <property type="match status" value="1"/>
</dbReference>
<evidence type="ECO:0000256" key="3">
    <source>
        <dbReference type="SAM" id="Phobius"/>
    </source>
</evidence>
<dbReference type="EMBL" id="MU157851">
    <property type="protein sequence ID" value="KAF9528670.1"/>
    <property type="molecule type" value="Genomic_DNA"/>
</dbReference>
<gene>
    <name evidence="5" type="ORF">CPB83DRAFT_894177</name>
</gene>
<accession>A0A9P6EGT1</accession>
<name>A0A9P6EGT1_9AGAR</name>